<evidence type="ECO:0000256" key="4">
    <source>
        <dbReference type="ARBA" id="ARBA00023033"/>
    </source>
</evidence>
<dbReference type="Pfam" id="PF00296">
    <property type="entry name" value="Bac_luciferase"/>
    <property type="match status" value="1"/>
</dbReference>
<protein>
    <submittedName>
        <fullName evidence="6">Alkanesulfonate monooxygenase</fullName>
    </submittedName>
</protein>
<dbReference type="Gene3D" id="3.20.20.30">
    <property type="entry name" value="Luciferase-like domain"/>
    <property type="match status" value="1"/>
</dbReference>
<dbReference type="PANTHER" id="PTHR42847:SF4">
    <property type="entry name" value="ALKANESULFONATE MONOOXYGENASE-RELATED"/>
    <property type="match status" value="1"/>
</dbReference>
<dbReference type="RefSeq" id="WP_271189562.1">
    <property type="nucleotide sequence ID" value="NZ_BSFP01000037.1"/>
</dbReference>
<evidence type="ECO:0000313" key="6">
    <source>
        <dbReference type="EMBL" id="GLL03746.1"/>
    </source>
</evidence>
<dbReference type="InterPro" id="IPR036661">
    <property type="entry name" value="Luciferase-like_sf"/>
</dbReference>
<comment type="caution">
    <text evidence="6">The sequence shown here is derived from an EMBL/GenBank/DDBJ whole genome shotgun (WGS) entry which is preliminary data.</text>
</comment>
<dbReference type="GO" id="GO:0008726">
    <property type="term" value="F:alkanesulfonate monooxygenase activity"/>
    <property type="evidence" value="ECO:0007669"/>
    <property type="project" value="TreeGrafter"/>
</dbReference>
<accession>A0A9W6NNZ7</accession>
<dbReference type="GO" id="GO:0046306">
    <property type="term" value="P:alkanesulfonate catabolic process"/>
    <property type="evidence" value="ECO:0007669"/>
    <property type="project" value="TreeGrafter"/>
</dbReference>
<reference evidence="6" key="1">
    <citation type="journal article" date="2014" name="Int. J. Syst. Evol. Microbiol.">
        <title>Complete genome sequence of Corynebacterium casei LMG S-19264T (=DSM 44701T), isolated from a smear-ripened cheese.</title>
        <authorList>
            <consortium name="US DOE Joint Genome Institute (JGI-PGF)"/>
            <person name="Walter F."/>
            <person name="Albersmeier A."/>
            <person name="Kalinowski J."/>
            <person name="Ruckert C."/>
        </authorList>
    </citation>
    <scope>NUCLEOTIDE SEQUENCE</scope>
    <source>
        <strain evidence="6">VKM Ac-1321</strain>
    </source>
</reference>
<dbReference type="SUPFAM" id="SSF51679">
    <property type="entry name" value="Bacterial luciferase-like"/>
    <property type="match status" value="1"/>
</dbReference>
<reference evidence="6" key="2">
    <citation type="submission" date="2023-01" db="EMBL/GenBank/DDBJ databases">
        <authorList>
            <person name="Sun Q."/>
            <person name="Evtushenko L."/>
        </authorList>
    </citation>
    <scope>NUCLEOTIDE SEQUENCE</scope>
    <source>
        <strain evidence="6">VKM Ac-1321</strain>
    </source>
</reference>
<proteinExistence type="predicted"/>
<evidence type="ECO:0000256" key="2">
    <source>
        <dbReference type="ARBA" id="ARBA00022643"/>
    </source>
</evidence>
<sequence length="340" mass="37837">MRFDFDVYGTALEPHPDQRNTLRYLGDVAQLAERHGFEGLLSFYNHRNLDPWMVAATLLHTTTTLVPLVAVQPYAVGPLTTAKMVHTLSSLHGRRVDVNLITGAAKEELVQIGDTIDHDQRYARAMEHMQVVSSLLGSNEPFNHDGAHYRFRGLRADAALDPQLHPRVFVAGASEAGRKAAFAVGDVAVTHPEPVQLFAEGFLASHAAAVRAAARQPPRVGIRVGLVARPTSEEAWEFARTQYVADRYTRLKMSMRKKSDSVWSRQMAALATEGDVYDEVYWTGAYRSDQGFAPLLVGDYEQVAQYLAEYLTLGVSTVLLAAVYSEEDFRHVDRVLTLLR</sequence>
<feature type="domain" description="Luciferase-like" evidence="5">
    <location>
        <begin position="15"/>
        <end position="316"/>
    </location>
</feature>
<dbReference type="Proteomes" id="UP001143480">
    <property type="component" value="Unassembled WGS sequence"/>
</dbReference>
<keyword evidence="7" id="KW-1185">Reference proteome</keyword>
<dbReference type="EMBL" id="BSFP01000037">
    <property type="protein sequence ID" value="GLL03746.1"/>
    <property type="molecule type" value="Genomic_DNA"/>
</dbReference>
<dbReference type="AlphaFoldDB" id="A0A9W6NNZ7"/>
<keyword evidence="1" id="KW-0285">Flavoprotein</keyword>
<gene>
    <name evidence="6" type="primary">ssuD_2</name>
    <name evidence="6" type="ORF">GCM10017581_054920</name>
</gene>
<dbReference type="InterPro" id="IPR011251">
    <property type="entry name" value="Luciferase-like_dom"/>
</dbReference>
<name>A0A9W6NNZ7_9ACTN</name>
<evidence type="ECO:0000259" key="5">
    <source>
        <dbReference type="Pfam" id="PF00296"/>
    </source>
</evidence>
<keyword evidence="3" id="KW-0560">Oxidoreductase</keyword>
<evidence type="ECO:0000313" key="7">
    <source>
        <dbReference type="Proteomes" id="UP001143480"/>
    </source>
</evidence>
<evidence type="ECO:0000256" key="3">
    <source>
        <dbReference type="ARBA" id="ARBA00023002"/>
    </source>
</evidence>
<dbReference type="InterPro" id="IPR050172">
    <property type="entry name" value="SsuD_RutA_monooxygenase"/>
</dbReference>
<organism evidence="6 7">
    <name type="scientific">Dactylosporangium matsuzakiense</name>
    <dbReference type="NCBI Taxonomy" id="53360"/>
    <lineage>
        <taxon>Bacteria</taxon>
        <taxon>Bacillati</taxon>
        <taxon>Actinomycetota</taxon>
        <taxon>Actinomycetes</taxon>
        <taxon>Micromonosporales</taxon>
        <taxon>Micromonosporaceae</taxon>
        <taxon>Dactylosporangium</taxon>
    </lineage>
</organism>
<evidence type="ECO:0000256" key="1">
    <source>
        <dbReference type="ARBA" id="ARBA00022630"/>
    </source>
</evidence>
<keyword evidence="2" id="KW-0288">FMN</keyword>
<keyword evidence="4 6" id="KW-0503">Monooxygenase</keyword>
<dbReference type="PANTHER" id="PTHR42847">
    <property type="entry name" value="ALKANESULFONATE MONOOXYGENASE"/>
    <property type="match status" value="1"/>
</dbReference>